<dbReference type="KEGG" id="crz:D1345_21925"/>
<keyword evidence="10" id="KW-1185">Reference proteome</keyword>
<protein>
    <recommendedName>
        <fullName evidence="1 8">Acyl-homoserine-lactone synthase</fullName>
        <ecNumber evidence="1 8">2.3.1.184</ecNumber>
    </recommendedName>
    <alternativeName>
        <fullName evidence="8">Autoinducer synthesis protein</fullName>
    </alternativeName>
</protein>
<gene>
    <name evidence="9" type="ORF">D1345_21925</name>
</gene>
<evidence type="ECO:0000313" key="10">
    <source>
        <dbReference type="Proteomes" id="UP000259465"/>
    </source>
</evidence>
<dbReference type="SUPFAM" id="SSF55729">
    <property type="entry name" value="Acyl-CoA N-acyltransferases (Nat)"/>
    <property type="match status" value="1"/>
</dbReference>
<sequence length="219" mass="24640">MWKAMCRMNGSALNVQIVRRELLPVADLENMLRLRARFFYDRMGWDVRVENGMERDGYDELDPHYLLMKSRGGGVQGCMRLLPTLGPNMLRDVFSSLLAGRSIPADAQAWEISRFALNPDGSCCDHAQRLEHIRAALHQLAGFAREREIHRYVMVTTPTVRRLFALLDIRAQALSAPTRFGVDEALVLSVPLTAANRRAVAPSVFSMPPAPPGVIRAWQ</sequence>
<evidence type="ECO:0000256" key="3">
    <source>
        <dbReference type="ARBA" id="ARBA00022679"/>
    </source>
</evidence>
<dbReference type="PROSITE" id="PS51187">
    <property type="entry name" value="AUTOINDUCER_SYNTH_2"/>
    <property type="match status" value="1"/>
</dbReference>
<dbReference type="EC" id="2.3.1.184" evidence="1 8"/>
<dbReference type="AlphaFoldDB" id="A0AAD0WAL3"/>
<evidence type="ECO:0000256" key="8">
    <source>
        <dbReference type="RuleBase" id="RU361135"/>
    </source>
</evidence>
<dbReference type="GO" id="GO:0007165">
    <property type="term" value="P:signal transduction"/>
    <property type="evidence" value="ECO:0007669"/>
    <property type="project" value="TreeGrafter"/>
</dbReference>
<comment type="similarity">
    <text evidence="7 8">Belongs to the autoinducer synthase family.</text>
</comment>
<dbReference type="InterPro" id="IPR018311">
    <property type="entry name" value="Autoind_synth_CS"/>
</dbReference>
<dbReference type="Proteomes" id="UP000259465">
    <property type="component" value="Chromosome"/>
</dbReference>
<dbReference type="InterPro" id="IPR016181">
    <property type="entry name" value="Acyl_CoA_acyltransferase"/>
</dbReference>
<evidence type="ECO:0000313" key="9">
    <source>
        <dbReference type="EMBL" id="AXT48657.1"/>
    </source>
</evidence>
<dbReference type="GO" id="GO:0009372">
    <property type="term" value="P:quorum sensing"/>
    <property type="evidence" value="ECO:0007669"/>
    <property type="project" value="UniProtKB-UniRule"/>
</dbReference>
<dbReference type="Pfam" id="PF00765">
    <property type="entry name" value="Autoind_synth"/>
    <property type="match status" value="1"/>
</dbReference>
<evidence type="ECO:0000256" key="2">
    <source>
        <dbReference type="ARBA" id="ARBA00022654"/>
    </source>
</evidence>
<dbReference type="PANTHER" id="PTHR39322">
    <property type="entry name" value="ACYL-HOMOSERINE-LACTONE SYNTHASE"/>
    <property type="match status" value="1"/>
</dbReference>
<evidence type="ECO:0000256" key="7">
    <source>
        <dbReference type="PROSITE-ProRule" id="PRU00533"/>
    </source>
</evidence>
<keyword evidence="2 7" id="KW-0673">Quorum sensing</keyword>
<evidence type="ECO:0000256" key="5">
    <source>
        <dbReference type="ARBA" id="ARBA00022929"/>
    </source>
</evidence>
<evidence type="ECO:0000256" key="6">
    <source>
        <dbReference type="ARBA" id="ARBA00048576"/>
    </source>
</evidence>
<evidence type="ECO:0000256" key="1">
    <source>
        <dbReference type="ARBA" id="ARBA00012340"/>
    </source>
</evidence>
<accession>A0AAD0WAL3</accession>
<name>A0AAD0WAL3_9NEIS</name>
<comment type="catalytic activity">
    <reaction evidence="6 8">
        <text>a fatty acyl-[ACP] + S-adenosyl-L-methionine = an N-acyl-L-homoserine lactone + S-methyl-5'-thioadenosine + holo-[ACP] + H(+)</text>
        <dbReference type="Rhea" id="RHEA:10096"/>
        <dbReference type="Rhea" id="RHEA-COMP:9685"/>
        <dbReference type="Rhea" id="RHEA-COMP:14125"/>
        <dbReference type="ChEBI" id="CHEBI:15378"/>
        <dbReference type="ChEBI" id="CHEBI:17509"/>
        <dbReference type="ChEBI" id="CHEBI:55474"/>
        <dbReference type="ChEBI" id="CHEBI:59789"/>
        <dbReference type="ChEBI" id="CHEBI:64479"/>
        <dbReference type="ChEBI" id="CHEBI:138651"/>
        <dbReference type="EC" id="2.3.1.184"/>
    </reaction>
</comment>
<reference evidence="9 10" key="1">
    <citation type="submission" date="2018-08" db="EMBL/GenBank/DDBJ databases">
        <title>Complete genome sequence of JP2-74.</title>
        <authorList>
            <person name="Wu L."/>
        </authorList>
    </citation>
    <scope>NUCLEOTIDE SEQUENCE [LARGE SCALE GENOMIC DNA]</scope>
    <source>
        <strain evidence="9 10">JP2-74</strain>
    </source>
</reference>
<keyword evidence="5 7" id="KW-0071">Autoinducer synthesis</keyword>
<dbReference type="GO" id="GO:0061579">
    <property type="term" value="F:N-acyl homoserine lactone synthase activity"/>
    <property type="evidence" value="ECO:0007669"/>
    <property type="project" value="UniProtKB-UniRule"/>
</dbReference>
<dbReference type="InterPro" id="IPR001690">
    <property type="entry name" value="Autoind_synthase"/>
</dbReference>
<dbReference type="PANTHER" id="PTHR39322:SF1">
    <property type="entry name" value="ISOVALERYL-HOMOSERINE LACTONE SYNTHASE"/>
    <property type="match status" value="1"/>
</dbReference>
<keyword evidence="3 8" id="KW-0808">Transferase</keyword>
<keyword evidence="4 8" id="KW-0949">S-adenosyl-L-methionine</keyword>
<dbReference type="PRINTS" id="PR01549">
    <property type="entry name" value="AUTOINDCRSYN"/>
</dbReference>
<dbReference type="PROSITE" id="PS00949">
    <property type="entry name" value="AUTOINDUCER_SYNTH_1"/>
    <property type="match status" value="1"/>
</dbReference>
<evidence type="ECO:0000256" key="4">
    <source>
        <dbReference type="ARBA" id="ARBA00022691"/>
    </source>
</evidence>
<proteinExistence type="inferred from homology"/>
<dbReference type="Gene3D" id="3.40.630.30">
    <property type="match status" value="1"/>
</dbReference>
<dbReference type="EMBL" id="CP031968">
    <property type="protein sequence ID" value="AXT48657.1"/>
    <property type="molecule type" value="Genomic_DNA"/>
</dbReference>
<organism evidence="9 10">
    <name type="scientific">Chromobacterium rhizoryzae</name>
    <dbReference type="NCBI Taxonomy" id="1778675"/>
    <lineage>
        <taxon>Bacteria</taxon>
        <taxon>Pseudomonadati</taxon>
        <taxon>Pseudomonadota</taxon>
        <taxon>Betaproteobacteria</taxon>
        <taxon>Neisseriales</taxon>
        <taxon>Chromobacteriaceae</taxon>
        <taxon>Chromobacterium</taxon>
    </lineage>
</organism>